<evidence type="ECO:0000313" key="2">
    <source>
        <dbReference type="EMBL" id="QDH88234.1"/>
    </source>
</evidence>
<sequence length="122" mass="12616">MAFSDPQSVTISGSAISLPNTGRGLGIGTYSSNDGSLAMDIRNTQSGKSRSRRTIGVVSKKYAEDPTREGNSLPVSATVRLVVDTPAQGYTPADIEAILVGFIANLTASSNANIKKLLGGES</sequence>
<protein>
    <submittedName>
        <fullName evidence="2">Uncharacterized protein</fullName>
    </submittedName>
</protein>
<proteinExistence type="predicted"/>
<accession>A0A514D3Q1</accession>
<dbReference type="EMBL" id="MN033947">
    <property type="protein sequence ID" value="QDH88234.1"/>
    <property type="molecule type" value="Genomic_RNA"/>
</dbReference>
<reference evidence="2" key="1">
    <citation type="submission" date="2019-05" db="EMBL/GenBank/DDBJ databases">
        <title>Metatranscriptomic reconstruction reveals RNA viruses with the potential to shape carbon cycling in soil.</title>
        <authorList>
            <person name="Starr E.P."/>
            <person name="Nuccio E."/>
            <person name="Pett-Ridge J."/>
            <person name="Banfield J.F."/>
            <person name="Firestone M.K."/>
        </authorList>
    </citation>
    <scope>NUCLEOTIDE SEQUENCE</scope>
    <source>
        <strain evidence="2">H3_Bulk_42_scaffold_291</strain>
    </source>
</reference>
<feature type="region of interest" description="Disordered" evidence="1">
    <location>
        <begin position="36"/>
        <end position="55"/>
    </location>
</feature>
<name>A0A514D3Q1_9VIRU</name>
<evidence type="ECO:0000256" key="1">
    <source>
        <dbReference type="SAM" id="MobiDB-lite"/>
    </source>
</evidence>
<organism evidence="2">
    <name type="scientific">Leviviridae sp</name>
    <dbReference type="NCBI Taxonomy" id="2027243"/>
    <lineage>
        <taxon>Viruses</taxon>
        <taxon>Riboviria</taxon>
        <taxon>Orthornavirae</taxon>
        <taxon>Lenarviricota</taxon>
        <taxon>Leviviricetes</taxon>
        <taxon>Norzivirales</taxon>
        <taxon>Fiersviridae</taxon>
    </lineage>
</organism>
<gene>
    <name evidence="2" type="ORF">H3Bulk42291_000002</name>
</gene>